<name>A0A517SVC5_9BACT</name>
<reference evidence="1 2" key="1">
    <citation type="submission" date="2019-02" db="EMBL/GenBank/DDBJ databases">
        <title>Deep-cultivation of Planctomycetes and their phenomic and genomic characterization uncovers novel biology.</title>
        <authorList>
            <person name="Wiegand S."/>
            <person name="Jogler M."/>
            <person name="Boedeker C."/>
            <person name="Pinto D."/>
            <person name="Vollmers J."/>
            <person name="Rivas-Marin E."/>
            <person name="Kohn T."/>
            <person name="Peeters S.H."/>
            <person name="Heuer A."/>
            <person name="Rast P."/>
            <person name="Oberbeckmann S."/>
            <person name="Bunk B."/>
            <person name="Jeske O."/>
            <person name="Meyerdierks A."/>
            <person name="Storesund J.E."/>
            <person name="Kallscheuer N."/>
            <person name="Luecker S."/>
            <person name="Lage O.M."/>
            <person name="Pohl T."/>
            <person name="Merkel B.J."/>
            <person name="Hornburger P."/>
            <person name="Mueller R.-W."/>
            <person name="Bruemmer F."/>
            <person name="Labrenz M."/>
            <person name="Spormann A.M."/>
            <person name="Op den Camp H."/>
            <person name="Overmann J."/>
            <person name="Amann R."/>
            <person name="Jetten M.S.M."/>
            <person name="Mascher T."/>
            <person name="Medema M.H."/>
            <person name="Devos D.P."/>
            <person name="Kaster A.-K."/>
            <person name="Ovreas L."/>
            <person name="Rohde M."/>
            <person name="Galperin M.Y."/>
            <person name="Jogler C."/>
        </authorList>
    </citation>
    <scope>NUCLEOTIDE SEQUENCE [LARGE SCALE GENOMIC DNA]</scope>
    <source>
        <strain evidence="1 2">SV_7m_r</strain>
    </source>
</reference>
<dbReference type="Proteomes" id="UP000315003">
    <property type="component" value="Chromosome"/>
</dbReference>
<evidence type="ECO:0000313" key="1">
    <source>
        <dbReference type="EMBL" id="QDT60087.1"/>
    </source>
</evidence>
<evidence type="ECO:0000313" key="2">
    <source>
        <dbReference type="Proteomes" id="UP000315003"/>
    </source>
</evidence>
<dbReference type="AlphaFoldDB" id="A0A517SVC5"/>
<protein>
    <submittedName>
        <fullName evidence="1">Uncharacterized protein</fullName>
    </submittedName>
</protein>
<dbReference type="InterPro" id="IPR026406">
    <property type="entry name" value="Ver/Plancto_CHP"/>
</dbReference>
<sequence length="177" mass="20571">MLSFFEETSVLLCWRLTQLKLDMSNELTNSPIQTMRKLLKEDPRYKYEAYQFVREALQFGQQLRQELPESIGVENDLDDDGFPAETVVRSAHVTGQELCESCRLYAIEQFGLLAQLVLGKWGVCSTSDFGEIVYNLIRIEQMRKSDSDRRQDFDNVYSFESAFEPDFRLNDNSSFSC</sequence>
<dbReference type="EMBL" id="CP036272">
    <property type="protein sequence ID" value="QDT60087.1"/>
    <property type="molecule type" value="Genomic_DNA"/>
</dbReference>
<gene>
    <name evidence="1" type="ORF">SV7mr_26040</name>
</gene>
<keyword evidence="2" id="KW-1185">Reference proteome</keyword>
<proteinExistence type="predicted"/>
<dbReference type="NCBIfam" id="TIGR04138">
    <property type="entry name" value="Plancto_Ver_chp"/>
    <property type="match status" value="1"/>
</dbReference>
<accession>A0A517SVC5</accession>
<organism evidence="1 2">
    <name type="scientific">Stieleria bergensis</name>
    <dbReference type="NCBI Taxonomy" id="2528025"/>
    <lineage>
        <taxon>Bacteria</taxon>
        <taxon>Pseudomonadati</taxon>
        <taxon>Planctomycetota</taxon>
        <taxon>Planctomycetia</taxon>
        <taxon>Pirellulales</taxon>
        <taxon>Pirellulaceae</taxon>
        <taxon>Stieleria</taxon>
    </lineage>
</organism>